<evidence type="ECO:0000256" key="5">
    <source>
        <dbReference type="ARBA" id="ARBA00022679"/>
    </source>
</evidence>
<dbReference type="NCBIfam" id="TIGR00212">
    <property type="entry name" value="hemC"/>
    <property type="match status" value="1"/>
</dbReference>
<dbReference type="GO" id="GO:0006782">
    <property type="term" value="P:protoporphyrinogen IX biosynthetic process"/>
    <property type="evidence" value="ECO:0007669"/>
    <property type="project" value="UniProtKB-UniRule"/>
</dbReference>
<organism evidence="11 12">
    <name type="scientific">Candidatus Venteria ishoeyi</name>
    <dbReference type="NCBI Taxonomy" id="1899563"/>
    <lineage>
        <taxon>Bacteria</taxon>
        <taxon>Pseudomonadati</taxon>
        <taxon>Pseudomonadota</taxon>
        <taxon>Gammaproteobacteria</taxon>
        <taxon>Thiotrichales</taxon>
        <taxon>Thiotrichaceae</taxon>
        <taxon>Venteria</taxon>
    </lineage>
</organism>
<dbReference type="EMBL" id="FMSV02000546">
    <property type="protein sequence ID" value="SEH08221.1"/>
    <property type="molecule type" value="Genomic_DNA"/>
</dbReference>
<comment type="pathway">
    <text evidence="2">Porphyrin-containing compound metabolism; protoporphyrin-IX biosynthesis; coproporphyrinogen-III from 5-aminolevulinate: step 2/4.</text>
</comment>
<dbReference type="HAMAP" id="MF_00260">
    <property type="entry name" value="Porphobil_deam"/>
    <property type="match status" value="1"/>
</dbReference>
<keyword evidence="6 8" id="KW-0627">Porphyrin biosynthesis</keyword>
<evidence type="ECO:0000313" key="12">
    <source>
        <dbReference type="Proteomes" id="UP000236724"/>
    </source>
</evidence>
<dbReference type="EC" id="2.5.1.61" evidence="8"/>
<evidence type="ECO:0000256" key="7">
    <source>
        <dbReference type="ARBA" id="ARBA00048169"/>
    </source>
</evidence>
<dbReference type="PANTHER" id="PTHR11557:SF0">
    <property type="entry name" value="PORPHOBILINOGEN DEAMINASE"/>
    <property type="match status" value="1"/>
</dbReference>
<evidence type="ECO:0000259" key="9">
    <source>
        <dbReference type="Pfam" id="PF01379"/>
    </source>
</evidence>
<dbReference type="Gene3D" id="3.30.160.40">
    <property type="entry name" value="Porphobilinogen deaminase, C-terminal domain"/>
    <property type="match status" value="1"/>
</dbReference>
<dbReference type="Proteomes" id="UP000236724">
    <property type="component" value="Unassembled WGS sequence"/>
</dbReference>
<dbReference type="Pfam" id="PF03900">
    <property type="entry name" value="Porphobil_deamC"/>
    <property type="match status" value="1"/>
</dbReference>
<evidence type="ECO:0000256" key="8">
    <source>
        <dbReference type="HAMAP-Rule" id="MF_00260"/>
    </source>
</evidence>
<dbReference type="AlphaFoldDB" id="A0A1H6FFN1"/>
<dbReference type="PIRSF" id="PIRSF001438">
    <property type="entry name" value="4pyrrol_synth_OHMeBilane_synth"/>
    <property type="match status" value="1"/>
</dbReference>
<gene>
    <name evidence="8 11" type="primary">hemC</name>
    <name evidence="11" type="ORF">MBHS_04111</name>
</gene>
<evidence type="ECO:0000256" key="2">
    <source>
        <dbReference type="ARBA" id="ARBA00004735"/>
    </source>
</evidence>
<dbReference type="InterPro" id="IPR000860">
    <property type="entry name" value="HemC"/>
</dbReference>
<name>A0A1H6FFN1_9GAMM</name>
<feature type="domain" description="Porphobilinogen deaminase N-terminal" evidence="9">
    <location>
        <begin position="38"/>
        <end position="244"/>
    </location>
</feature>
<feature type="modified residue" description="S-(dipyrrolylmethanemethyl)cysteine" evidence="8">
    <location>
        <position position="274"/>
    </location>
</feature>
<reference evidence="11 12" key="1">
    <citation type="submission" date="2016-10" db="EMBL/GenBank/DDBJ databases">
        <authorList>
            <person name="de Groot N.N."/>
        </authorList>
    </citation>
    <scope>NUCLEOTIDE SEQUENCE [LARGE SCALE GENOMIC DNA]</scope>
    <source>
        <strain evidence="11">MBHS1</strain>
    </source>
</reference>
<comment type="function">
    <text evidence="1 8">Tetrapolymerization of the monopyrrole PBG into the hydroxymethylbilane pre-uroporphyrinogen in several discrete steps.</text>
</comment>
<comment type="subunit">
    <text evidence="4 8">Monomer.</text>
</comment>
<dbReference type="GO" id="GO:0005737">
    <property type="term" value="C:cytoplasm"/>
    <property type="evidence" value="ECO:0007669"/>
    <property type="project" value="UniProtKB-UniRule"/>
</dbReference>
<accession>A0A1H6FFN1</accession>
<dbReference type="InterPro" id="IPR022417">
    <property type="entry name" value="Porphobilin_deaminase_N"/>
</dbReference>
<keyword evidence="5 8" id="KW-0808">Transferase</keyword>
<keyword evidence="12" id="KW-1185">Reference proteome</keyword>
<comment type="similarity">
    <text evidence="3 8">Belongs to the HMBS family.</text>
</comment>
<evidence type="ECO:0000256" key="3">
    <source>
        <dbReference type="ARBA" id="ARBA00005638"/>
    </source>
</evidence>
<feature type="domain" description="Porphobilinogen deaminase C-terminal" evidence="10">
    <location>
        <begin position="260"/>
        <end position="327"/>
    </location>
</feature>
<dbReference type="CDD" id="cd13646">
    <property type="entry name" value="PBP2_EcHMBS_like"/>
    <property type="match status" value="1"/>
</dbReference>
<evidence type="ECO:0000256" key="1">
    <source>
        <dbReference type="ARBA" id="ARBA00002869"/>
    </source>
</evidence>
<dbReference type="InterPro" id="IPR022418">
    <property type="entry name" value="Porphobilinogen_deaminase_C"/>
</dbReference>
<dbReference type="InterPro" id="IPR022419">
    <property type="entry name" value="Porphobilin_deaminase_cofac_BS"/>
</dbReference>
<dbReference type="InterPro" id="IPR036803">
    <property type="entry name" value="Porphobilinogen_deaminase_C_sf"/>
</dbReference>
<dbReference type="PROSITE" id="PS00533">
    <property type="entry name" value="PORPHOBILINOGEN_DEAM"/>
    <property type="match status" value="1"/>
</dbReference>
<dbReference type="UniPathway" id="UPA00251">
    <property type="reaction ID" value="UER00319"/>
</dbReference>
<evidence type="ECO:0000259" key="10">
    <source>
        <dbReference type="Pfam" id="PF03900"/>
    </source>
</evidence>
<dbReference type="FunFam" id="3.40.190.10:FF:000005">
    <property type="entry name" value="Porphobilinogen deaminase"/>
    <property type="match status" value="1"/>
</dbReference>
<dbReference type="PANTHER" id="PTHR11557">
    <property type="entry name" value="PORPHOBILINOGEN DEAMINASE"/>
    <property type="match status" value="1"/>
</dbReference>
<dbReference type="FunFam" id="3.40.190.10:FF:000004">
    <property type="entry name" value="Porphobilinogen deaminase"/>
    <property type="match status" value="1"/>
</dbReference>
<sequence length="338" mass="37218">MPGEKIDLVSQRAIILRYLFVFLPMVLCMSPDSKQGVLRIATRKSPLALWQAYFVRDSLLQAFPDLNIELVEMVTRGDKILDQPLAEIGGKGLFIKELEQGLYDKQADIAVHSMKDVPMELPAGLHLAVILEREVPFDAFVSNRYDKLDDLPEGAIVGTASMRRQCQLLDYRPDLQIRSLRGNVGTRLKKLDDGEFDAIILAAAGLIRLDLKDRIRSQLTPEQMLPAIGQGAVGIECRADDPVINDLLASLDNPDTHCRLRAERAMNRKLEGSCQTPIAGYAILEQDQLYLRGLVGKEDGSVILRGEIRGPASEAEALGKQLAEELLAQGAAALLALA</sequence>
<proteinExistence type="inferred from homology"/>
<evidence type="ECO:0000313" key="11">
    <source>
        <dbReference type="EMBL" id="SEH08221.1"/>
    </source>
</evidence>
<dbReference type="SUPFAM" id="SSF53850">
    <property type="entry name" value="Periplasmic binding protein-like II"/>
    <property type="match status" value="1"/>
</dbReference>
<dbReference type="Pfam" id="PF01379">
    <property type="entry name" value="Porphobil_deam"/>
    <property type="match status" value="1"/>
</dbReference>
<comment type="miscellaneous">
    <text evidence="8">The porphobilinogen subunits are added to the dipyrromethane group.</text>
</comment>
<dbReference type="PRINTS" id="PR00151">
    <property type="entry name" value="PORPHBDMNASE"/>
</dbReference>
<evidence type="ECO:0000256" key="4">
    <source>
        <dbReference type="ARBA" id="ARBA00011245"/>
    </source>
</evidence>
<dbReference type="SUPFAM" id="SSF54782">
    <property type="entry name" value="Porphobilinogen deaminase (hydroxymethylbilane synthase), C-terminal domain"/>
    <property type="match status" value="1"/>
</dbReference>
<dbReference type="Gene3D" id="3.40.190.10">
    <property type="entry name" value="Periplasmic binding protein-like II"/>
    <property type="match status" value="2"/>
</dbReference>
<comment type="catalytic activity">
    <reaction evidence="7 8">
        <text>4 porphobilinogen + H2O = hydroxymethylbilane + 4 NH4(+)</text>
        <dbReference type="Rhea" id="RHEA:13185"/>
        <dbReference type="ChEBI" id="CHEBI:15377"/>
        <dbReference type="ChEBI" id="CHEBI:28938"/>
        <dbReference type="ChEBI" id="CHEBI:57845"/>
        <dbReference type="ChEBI" id="CHEBI:58126"/>
        <dbReference type="EC" id="2.5.1.61"/>
    </reaction>
</comment>
<protein>
    <recommendedName>
        <fullName evidence="8">Porphobilinogen deaminase</fullName>
        <shortName evidence="8">PBG</shortName>
        <ecNumber evidence="8">2.5.1.61</ecNumber>
    </recommendedName>
    <alternativeName>
        <fullName evidence="8">Hydroxymethylbilane synthase</fullName>
        <shortName evidence="8">HMBS</shortName>
    </alternativeName>
    <alternativeName>
        <fullName evidence="8">Pre-uroporphyrinogen synthase</fullName>
    </alternativeName>
</protein>
<dbReference type="GO" id="GO:0004418">
    <property type="term" value="F:hydroxymethylbilane synthase activity"/>
    <property type="evidence" value="ECO:0007669"/>
    <property type="project" value="UniProtKB-UniRule"/>
</dbReference>
<comment type="cofactor">
    <cofactor evidence="8">
        <name>dipyrromethane</name>
        <dbReference type="ChEBI" id="CHEBI:60342"/>
    </cofactor>
    <text evidence="8">Binds 1 dipyrromethane group covalently.</text>
</comment>
<evidence type="ECO:0000256" key="6">
    <source>
        <dbReference type="ARBA" id="ARBA00023244"/>
    </source>
</evidence>